<dbReference type="AlphaFoldDB" id="E7MLJ2"/>
<organism evidence="1 2">
    <name type="scientific">Solobacterium moorei F0204</name>
    <dbReference type="NCBI Taxonomy" id="706433"/>
    <lineage>
        <taxon>Bacteria</taxon>
        <taxon>Bacillati</taxon>
        <taxon>Bacillota</taxon>
        <taxon>Erysipelotrichia</taxon>
        <taxon>Erysipelotrichales</taxon>
        <taxon>Erysipelotrichaceae</taxon>
        <taxon>Solobacterium</taxon>
    </lineage>
</organism>
<name>E7MLJ2_9FIRM</name>
<proteinExistence type="predicted"/>
<sequence length="53" mass="6164">MEEIMKKLLTILLTSFMVLCAVNTNVYAESSTGNSDLDEYEVYVDENYDEYKK</sequence>
<feature type="non-terminal residue" evidence="1">
    <location>
        <position position="53"/>
    </location>
</feature>
<accession>E7MLJ2</accession>
<reference evidence="1 2" key="1">
    <citation type="submission" date="2010-08" db="EMBL/GenBank/DDBJ databases">
        <authorList>
            <person name="Weinstock G."/>
            <person name="Sodergren E."/>
            <person name="Clifton S."/>
            <person name="Fulton L."/>
            <person name="Fulton B."/>
            <person name="Courtney L."/>
            <person name="Fronick C."/>
            <person name="Harrison M."/>
            <person name="Strong C."/>
            <person name="Farmer C."/>
            <person name="Delahaunty K."/>
            <person name="Markovic C."/>
            <person name="Hall O."/>
            <person name="Minx P."/>
            <person name="Tomlinson C."/>
            <person name="Mitreva M."/>
            <person name="Hou S."/>
            <person name="Chen J."/>
            <person name="Wollam A."/>
            <person name="Pepin K.H."/>
            <person name="Johnson M."/>
            <person name="Bhonagiri V."/>
            <person name="Zhang X."/>
            <person name="Suruliraj S."/>
            <person name="Warren W."/>
            <person name="Chinwalla A."/>
            <person name="Mardis E.R."/>
            <person name="Wilson R.K."/>
        </authorList>
    </citation>
    <scope>NUCLEOTIDE SEQUENCE [LARGE SCALE GENOMIC DNA]</scope>
    <source>
        <strain evidence="1 2">F0204</strain>
    </source>
</reference>
<gene>
    <name evidence="1" type="ORF">HMPREF9430_00404</name>
</gene>
<evidence type="ECO:0000313" key="2">
    <source>
        <dbReference type="Proteomes" id="UP000004097"/>
    </source>
</evidence>
<protein>
    <submittedName>
        <fullName evidence="1">Uncharacterized protein</fullName>
    </submittedName>
</protein>
<dbReference type="EMBL" id="AECQ01000005">
    <property type="protein sequence ID" value="EFW25054.1"/>
    <property type="molecule type" value="Genomic_DNA"/>
</dbReference>
<keyword evidence="2" id="KW-1185">Reference proteome</keyword>
<dbReference type="Proteomes" id="UP000004097">
    <property type="component" value="Unassembled WGS sequence"/>
</dbReference>
<dbReference type="HOGENOM" id="CLU_3073636_0_0_9"/>
<evidence type="ECO:0000313" key="1">
    <source>
        <dbReference type="EMBL" id="EFW25054.1"/>
    </source>
</evidence>
<comment type="caution">
    <text evidence="1">The sequence shown here is derived from an EMBL/GenBank/DDBJ whole genome shotgun (WGS) entry which is preliminary data.</text>
</comment>